<dbReference type="VEuPathDB" id="CryptoDB:Cvel_9610"/>
<feature type="region of interest" description="Disordered" evidence="1">
    <location>
        <begin position="183"/>
        <end position="308"/>
    </location>
</feature>
<dbReference type="SMART" id="SM00212">
    <property type="entry name" value="UBCc"/>
    <property type="match status" value="1"/>
</dbReference>
<feature type="region of interest" description="Disordered" evidence="1">
    <location>
        <begin position="689"/>
        <end position="743"/>
    </location>
</feature>
<gene>
    <name evidence="4" type="ORF">Cvel_9610</name>
</gene>
<dbReference type="AlphaFoldDB" id="A0A0G4HZ39"/>
<name>A0A0G4HZ39_9ALVE</name>
<feature type="domain" description="UBC core" evidence="2">
    <location>
        <begin position="24"/>
        <end position="186"/>
    </location>
</feature>
<reference evidence="4" key="1">
    <citation type="submission" date="2014-11" db="EMBL/GenBank/DDBJ databases">
        <authorList>
            <person name="Otto D Thomas"/>
            <person name="Naeem Raeece"/>
        </authorList>
    </citation>
    <scope>NUCLEOTIDE SEQUENCE</scope>
</reference>
<evidence type="ECO:0000256" key="1">
    <source>
        <dbReference type="SAM" id="MobiDB-lite"/>
    </source>
</evidence>
<evidence type="ECO:0000259" key="3">
    <source>
        <dbReference type="PROSITE" id="PS50181"/>
    </source>
</evidence>
<sequence length="743" mass="82766">MSKQSCAFNLSERPLDLTDPLTQRFLCRLRRDLKEVSENPLDLVSAQPLHRKLCFWHCNLREAPDSPFEDCVFHIEIAFHREYPARPPYFQFLTPFRHQNLFGKFGCLDMLERGQWSGTQETTVPYTGWTSAYTVQSVLMQLQSFLMETQFKERDRVQEAHATCLNFHCEDCGHTGAKPWPPLPNGFFMTEREPPHEAEPLTVPSAPPHSTPEAAPQSSSATPSSSSGHTGTSSPFIPPPICTTPPVTPLIPSTRPVRATPSPSPVIPSSTSPVKNLGFPSTPVSDFTADKPSDSGSPGASTIAPPTATLLRDPLEEKMLQSAGKEFRLPKLPFTAMVLLLDFLSLGDLRNLAGVSMRLEILANDASNLRGEVLNAVRCFFSKRYTKNLTDVRSAFDLLSADAFDVMGVRLSVWKERFSHFLPVVIDTQHWARTKPRTERVISELALNIVDRPLCFDPLHVLKVLPPLMNSQVVDLMKGGTHASTKALEGYCTPHHLFLQLCHDYPTLQQVIDERAKRFARSAAARHKLETPSLGDFIACLSVTDAVTWKDVGEVLVSEALDRNVLWLVKAFPYLGDVTRPFSDLERMNRSLTVNAVSLRLLVFQVWFLHHVAHRPHLHFPHSSSRVIPGEDPRGEALECSHVSCALPSYSRAKRRPAPSLVDRLQRRVKSLLSLSSWPAFFNGVGLPIEGPQGSRPNPQRGRREIRGEGLPHPTSTVTPPSGRTSSRPSLGDFFPSALRLSP</sequence>
<dbReference type="PROSITE" id="PS50127">
    <property type="entry name" value="UBC_2"/>
    <property type="match status" value="1"/>
</dbReference>
<dbReference type="InterPro" id="IPR001810">
    <property type="entry name" value="F-box_dom"/>
</dbReference>
<dbReference type="InterPro" id="IPR016135">
    <property type="entry name" value="UBQ-conjugating_enzyme/RWD"/>
</dbReference>
<evidence type="ECO:0000259" key="2">
    <source>
        <dbReference type="PROSITE" id="PS50127"/>
    </source>
</evidence>
<feature type="compositionally biased region" description="Pro residues" evidence="1">
    <location>
        <begin position="236"/>
        <end position="249"/>
    </location>
</feature>
<dbReference type="Gene3D" id="3.10.110.10">
    <property type="entry name" value="Ubiquitin Conjugating Enzyme"/>
    <property type="match status" value="1"/>
</dbReference>
<feature type="compositionally biased region" description="Low complexity" evidence="1">
    <location>
        <begin position="714"/>
        <end position="730"/>
    </location>
</feature>
<dbReference type="InterPro" id="IPR000608">
    <property type="entry name" value="UBC"/>
</dbReference>
<organism evidence="4">
    <name type="scientific">Chromera velia CCMP2878</name>
    <dbReference type="NCBI Taxonomy" id="1169474"/>
    <lineage>
        <taxon>Eukaryota</taxon>
        <taxon>Sar</taxon>
        <taxon>Alveolata</taxon>
        <taxon>Colpodellida</taxon>
        <taxon>Chromeraceae</taxon>
        <taxon>Chromera</taxon>
    </lineage>
</organism>
<feature type="domain" description="F-box" evidence="3">
    <location>
        <begin position="326"/>
        <end position="373"/>
    </location>
</feature>
<dbReference type="Pfam" id="PF00179">
    <property type="entry name" value="UQ_con"/>
    <property type="match status" value="1"/>
</dbReference>
<dbReference type="InterPro" id="IPR050113">
    <property type="entry name" value="Ub_conjugating_enzyme"/>
</dbReference>
<feature type="compositionally biased region" description="Basic and acidic residues" evidence="1">
    <location>
        <begin position="190"/>
        <end position="199"/>
    </location>
</feature>
<dbReference type="PROSITE" id="PS50181">
    <property type="entry name" value="FBOX"/>
    <property type="match status" value="1"/>
</dbReference>
<evidence type="ECO:0000313" key="4">
    <source>
        <dbReference type="EMBL" id="CEM49783.1"/>
    </source>
</evidence>
<dbReference type="EMBL" id="CDMZ01004452">
    <property type="protein sequence ID" value="CEM49783.1"/>
    <property type="molecule type" value="Genomic_DNA"/>
</dbReference>
<accession>A0A0G4HZ39</accession>
<feature type="compositionally biased region" description="Low complexity" evidence="1">
    <location>
        <begin position="211"/>
        <end position="235"/>
    </location>
</feature>
<dbReference type="SUPFAM" id="SSF54495">
    <property type="entry name" value="UBC-like"/>
    <property type="match status" value="1"/>
</dbReference>
<dbReference type="PANTHER" id="PTHR24067">
    <property type="entry name" value="UBIQUITIN-CONJUGATING ENZYME E2"/>
    <property type="match status" value="1"/>
</dbReference>
<dbReference type="CDD" id="cd23955">
    <property type="entry name" value="UBCc_invertebrate"/>
    <property type="match status" value="1"/>
</dbReference>
<protein>
    <recommendedName>
        <fullName evidence="5">UBC core domain-containing protein</fullName>
    </recommendedName>
</protein>
<evidence type="ECO:0008006" key="5">
    <source>
        <dbReference type="Google" id="ProtNLM"/>
    </source>
</evidence>
<dbReference type="PhylomeDB" id="A0A0G4HZ39"/>
<proteinExistence type="predicted"/>